<dbReference type="AlphaFoldDB" id="A0A4S4AAG9"/>
<gene>
    <name evidence="1" type="ORF">E6O51_20135</name>
</gene>
<dbReference type="Proteomes" id="UP000307956">
    <property type="component" value="Unassembled WGS sequence"/>
</dbReference>
<evidence type="ECO:0000313" key="2">
    <source>
        <dbReference type="Proteomes" id="UP000307956"/>
    </source>
</evidence>
<protein>
    <submittedName>
        <fullName evidence="1">DUF1902 domain-containing protein</fullName>
    </submittedName>
</protein>
<organism evidence="1 2">
    <name type="scientific">Pseudothauera rhizosphaerae</name>
    <dbReference type="NCBI Taxonomy" id="2565932"/>
    <lineage>
        <taxon>Bacteria</taxon>
        <taxon>Pseudomonadati</taxon>
        <taxon>Pseudomonadota</taxon>
        <taxon>Betaproteobacteria</taxon>
        <taxon>Rhodocyclales</taxon>
        <taxon>Zoogloeaceae</taxon>
        <taxon>Pseudothauera</taxon>
    </lineage>
</organism>
<dbReference type="RefSeq" id="WP_136386813.1">
    <property type="nucleotide sequence ID" value="NZ_SSOD01000022.1"/>
</dbReference>
<dbReference type="EMBL" id="SSOD01000022">
    <property type="protein sequence ID" value="THF55897.1"/>
    <property type="molecule type" value="Genomic_DNA"/>
</dbReference>
<proteinExistence type="predicted"/>
<keyword evidence="2" id="KW-1185">Reference proteome</keyword>
<comment type="caution">
    <text evidence="1">The sequence shown here is derived from an EMBL/GenBank/DDBJ whole genome shotgun (WGS) entry which is preliminary data.</text>
</comment>
<name>A0A4S4AAG9_9RHOO</name>
<sequence length="90" mass="10280">MCIDLCLAAQADTFHAARQKLEAQILEYVEDALTIDKAFADDLLRRKAPLRQRLEYLAIVTMARLHLLRRKLGHAFRTTLPVHVGKDCHA</sequence>
<evidence type="ECO:0000313" key="1">
    <source>
        <dbReference type="EMBL" id="THF55897.1"/>
    </source>
</evidence>
<reference evidence="1 2" key="1">
    <citation type="submission" date="2019-04" db="EMBL/GenBank/DDBJ databases">
        <title>Azoarcus rhizosphaerae sp. nov. isolated from rhizosphere of Ficus religiosa.</title>
        <authorList>
            <person name="Lin S.-Y."/>
            <person name="Hameed A."/>
            <person name="Hsu Y.-H."/>
            <person name="Young C.-C."/>
        </authorList>
    </citation>
    <scope>NUCLEOTIDE SEQUENCE [LARGE SCALE GENOMIC DNA]</scope>
    <source>
        <strain evidence="1 2">CC-YHH848</strain>
    </source>
</reference>
<accession>A0A4S4AAG9</accession>